<dbReference type="SUPFAM" id="SSF140741">
    <property type="entry name" value="RUN domain-like"/>
    <property type="match status" value="1"/>
</dbReference>
<dbReference type="InterPro" id="IPR004012">
    <property type="entry name" value="Run_dom"/>
</dbReference>
<comment type="caution">
    <text evidence="6">The sequence shown here is derived from an EMBL/GenBank/DDBJ whole genome shotgun (WGS) entry which is preliminary data.</text>
</comment>
<feature type="compositionally biased region" description="Low complexity" evidence="2">
    <location>
        <begin position="1085"/>
        <end position="1099"/>
    </location>
</feature>
<dbReference type="PROSITE" id="PS50826">
    <property type="entry name" value="RUN"/>
    <property type="match status" value="1"/>
</dbReference>
<feature type="region of interest" description="Disordered" evidence="2">
    <location>
        <begin position="600"/>
        <end position="655"/>
    </location>
</feature>
<evidence type="ECO:0000256" key="1">
    <source>
        <dbReference type="ARBA" id="ARBA00010883"/>
    </source>
</evidence>
<dbReference type="PROSITE" id="PS50195">
    <property type="entry name" value="PX"/>
    <property type="match status" value="1"/>
</dbReference>
<dbReference type="Proteomes" id="UP001153069">
    <property type="component" value="Unassembled WGS sequence"/>
</dbReference>
<feature type="compositionally biased region" description="Acidic residues" evidence="2">
    <location>
        <begin position="426"/>
        <end position="436"/>
    </location>
</feature>
<dbReference type="GO" id="GO:0035091">
    <property type="term" value="F:phosphatidylinositol binding"/>
    <property type="evidence" value="ECO:0007669"/>
    <property type="project" value="InterPro"/>
</dbReference>
<dbReference type="InterPro" id="IPR037213">
    <property type="entry name" value="Run_dom_sf"/>
</dbReference>
<feature type="region of interest" description="Disordered" evidence="2">
    <location>
        <begin position="138"/>
        <end position="160"/>
    </location>
</feature>
<gene>
    <name evidence="6" type="ORF">SEMRO_374_G129280.1</name>
</gene>
<feature type="region of interest" description="Disordered" evidence="2">
    <location>
        <begin position="1035"/>
        <end position="1118"/>
    </location>
</feature>
<feature type="region of interest" description="Disordered" evidence="2">
    <location>
        <begin position="264"/>
        <end position="284"/>
    </location>
</feature>
<feature type="compositionally biased region" description="Low complexity" evidence="2">
    <location>
        <begin position="489"/>
        <end position="509"/>
    </location>
</feature>
<dbReference type="InterPro" id="IPR013937">
    <property type="entry name" value="Sorting_nexin_C"/>
</dbReference>
<dbReference type="Pfam" id="PF08628">
    <property type="entry name" value="Nexin_C"/>
    <property type="match status" value="1"/>
</dbReference>
<organism evidence="6 7">
    <name type="scientific">Seminavis robusta</name>
    <dbReference type="NCBI Taxonomy" id="568900"/>
    <lineage>
        <taxon>Eukaryota</taxon>
        <taxon>Sar</taxon>
        <taxon>Stramenopiles</taxon>
        <taxon>Ochrophyta</taxon>
        <taxon>Bacillariophyta</taxon>
        <taxon>Bacillariophyceae</taxon>
        <taxon>Bacillariophycidae</taxon>
        <taxon>Naviculales</taxon>
        <taxon>Naviculaceae</taxon>
        <taxon>Seminavis</taxon>
    </lineage>
</organism>
<dbReference type="InterPro" id="IPR036871">
    <property type="entry name" value="PX_dom_sf"/>
</dbReference>
<feature type="compositionally biased region" description="Acidic residues" evidence="2">
    <location>
        <begin position="725"/>
        <end position="734"/>
    </location>
</feature>
<feature type="compositionally biased region" description="Basic and acidic residues" evidence="2">
    <location>
        <begin position="264"/>
        <end position="276"/>
    </location>
</feature>
<feature type="domain" description="RUN" evidence="5">
    <location>
        <begin position="791"/>
        <end position="958"/>
    </location>
</feature>
<name>A0A9N8DXR1_9STRA</name>
<feature type="region of interest" description="Disordered" evidence="2">
    <location>
        <begin position="705"/>
        <end position="734"/>
    </location>
</feature>
<keyword evidence="3" id="KW-0812">Transmembrane</keyword>
<feature type="compositionally biased region" description="Acidic residues" evidence="2">
    <location>
        <begin position="860"/>
        <end position="883"/>
    </location>
</feature>
<feature type="region of interest" description="Disordered" evidence="2">
    <location>
        <begin position="1805"/>
        <end position="1842"/>
    </location>
</feature>
<dbReference type="SUPFAM" id="SSF64268">
    <property type="entry name" value="PX domain"/>
    <property type="match status" value="1"/>
</dbReference>
<dbReference type="Gene3D" id="3.30.1520.10">
    <property type="entry name" value="Phox-like domain"/>
    <property type="match status" value="1"/>
</dbReference>
<feature type="region of interest" description="Disordered" evidence="2">
    <location>
        <begin position="860"/>
        <end position="886"/>
    </location>
</feature>
<protein>
    <submittedName>
        <fullName evidence="6">Uncharacterized protein</fullName>
    </submittedName>
</protein>
<dbReference type="PANTHER" id="PTHR22775">
    <property type="entry name" value="SORTING NEXIN"/>
    <property type="match status" value="1"/>
</dbReference>
<keyword evidence="7" id="KW-1185">Reference proteome</keyword>
<feature type="region of interest" description="Disordered" evidence="2">
    <location>
        <begin position="1"/>
        <end position="22"/>
    </location>
</feature>
<reference evidence="6" key="1">
    <citation type="submission" date="2020-06" db="EMBL/GenBank/DDBJ databases">
        <authorList>
            <consortium name="Plant Systems Biology data submission"/>
        </authorList>
    </citation>
    <scope>NUCLEOTIDE SEQUENCE</scope>
    <source>
        <strain evidence="6">D6</strain>
    </source>
</reference>
<sequence length="2047" mass="226811">MTETAKNPRSDSASEDDQKEDKTALQTATSLYHDYCTKATLDKIKIPSAVAMVAIVVTGQTRLFVMHFLYPIYWLILRVIAMALGVALGLGFATHVYDQLDALQRHTSKNGDRDGDSPSSVSRKQETKALLMEHLRGSSTTGFSSGRQFTKQGPSAPSSNKALDHVMFDNGYAALMASAGYDIDPEYKRGRVVSKLKAPQYPFTDVPLDRQYAMQVFSEEWPTLPAPIVKEISRFMEFLMRDYVSTWYSLIDAGVPYPQVVQNEKDRQEAEARGETWEPSPPLQNTPTPHFFAKWMIYSTASNRPLPVMEHIYRSVSICFGNLAHRVGDVNVFRLVLLKWVKVIAHTFKVYRQLRKTLVDKKRQEENGGNNNKSLVDDVRGSVGRAVRRTVKVVKSTTTAASSSMLFDSDDTTMMDTASSNGAASEDFDNNNDESFSEQPSEYQPVSEMAITREFLFTGKLHPAVTFGLEIPSLLFSDPKGQDCGTGVGDNDNNSGEDNNNTTENNNNNNRKDEDQVLEERLFSTDILNECELDYNRVIASRIVKFLIPRQDYGSPIVASLLTEILGGAVLAPTMSCFSPDYLNYWVQLLITMESSSSDTAAEEEESAAALNRASAASNASTPVNAAGQPILRTWGDEDDDEERPNRGPNNLTRGVSEMVLDDICYDNTEGEEMGDLMDLSAKNAVDYSELNKEAAEDLLGTGSDLQQEEESGAGGENEQAPDSAGDDDDDEMEDDDEDIIMEETSNMAGVYSMIALLAEALMNLQRQVDFDECRRNSKGGSGVEVDWDNPSCKKSVLRLVLVVEALVLHGRRKTTLSVVPPGGKPEDATVPNFTQVMMDLTSDIEGFEKSHVLAEENLDAPYDEDVSEGDDGSDVDTNEDYEPTTSDLSTLRTLIAAWLHTGQIHQTVSIFVKAKTTVLRPFYHSRAFLRNPQTSSAFTRQLRALDGVDVMVDTVAILNSPRIDPTEEAQLSQEKEEQEEQTEPPNVIAERTSKSVENGGGAGGTPRKKMGFKKLLDKGMQNLNDKKKAIEEKVVSRKASITGSKKLQRPLSSENLMANSGTAPEGSGAQGTVARHPQSNRELSSSVTSAMTTTTAASDYSQIQQSLPTGGTPRYLDHHRNEAFASSLRSERDRRMQSWITSIQNDTEMIQVVCRQKEQGATPEDIAFHRELHHVARIFYAGTNLIGIRDAARSGAAKRNRLNTADSSLSASSDTQSPEVSLLTVEMACARRRIEVPDDDSSFLLRAQPRQLTSMGVHRDTRNADQSYRGFSASFEEPAVVPGTNRYSGGRYVRRCQLRYYPSNRMASVAFLNDTRKLDQRKGKSLLPENPRGGRQGGSVPFLSPEFLRERHLCQKWVPRGSTSRSQPGIMSSNVMEQADFTAAPRTGRALDFVYRMSLFESPMIDLGGKRFTAHDASSQGAHRADASALEMSDAALSAALLVIGRDYSNQRTDEDSTAGERNKVELGPDGYPIIWMKYSRKLQDGTTSTEIKPYRVSFIRAALLITSTRQEAQLQCLIKCVKAGSAKSATKARTDAQLRPTLRLLDFARDRSREKQEKLLRDLKLGMNHIDREQLRRNALLSPRFPTVIRSIQVSIEKALPAKDANIRIPGNPQSTVFKIRCVAIVDLVTEDIPAEILQPYLTQGGKPAVTYKETWVVYRPFRDFQTLHKHLKTQVAASESSGTAGSRLVGAAAAAFTAGAAPQGNRTRSRNALIPSLGQANKAGALGVTQRSITKRMEILDGYLHYLLSSGHHLSRSPELLMFIGAFYPLSRDVLVGKLPISPLNDPLGRAEMAREALKFAAPSPLASTPSRTDSGRDESGEDDGEVETSASGGNDSLFDINEDASRDAMKSEKLVMTDQTIVNKIDKVPLGQVRSRIFELLSYQFGFENASFFRSQMLSALKTMSFAVTTPGEFRKTLYKAHTSYVSANALAYWLNYGTEMLWPDGVFYISAPALTPEQQKKGAEESRELLHSSFPEQLRTVLGQDLTRDGLDILHEMLQNRLVMKSMFYMLFDLAWEEIFPEMKDILPCGRALDIDFDKEEE</sequence>
<feature type="compositionally biased region" description="Polar residues" evidence="2">
    <location>
        <begin position="151"/>
        <end position="160"/>
    </location>
</feature>
<feature type="region of interest" description="Disordered" evidence="2">
    <location>
        <begin position="410"/>
        <end position="445"/>
    </location>
</feature>
<feature type="domain" description="PX" evidence="4">
    <location>
        <begin position="1598"/>
        <end position="1774"/>
    </location>
</feature>
<accession>A0A9N8DXR1</accession>
<feature type="compositionally biased region" description="Polar residues" evidence="2">
    <location>
        <begin position="1040"/>
        <end position="1063"/>
    </location>
</feature>
<dbReference type="CDD" id="cd06093">
    <property type="entry name" value="PX_domain"/>
    <property type="match status" value="1"/>
</dbReference>
<keyword evidence="3" id="KW-1133">Transmembrane helix</keyword>
<feature type="compositionally biased region" description="Low complexity" evidence="2">
    <location>
        <begin position="138"/>
        <end position="150"/>
    </location>
</feature>
<dbReference type="PANTHER" id="PTHR22775:SF3">
    <property type="entry name" value="SORTING NEXIN-13"/>
    <property type="match status" value="1"/>
</dbReference>
<feature type="region of interest" description="Disordered" evidence="2">
    <location>
        <begin position="962"/>
        <end position="1011"/>
    </location>
</feature>
<evidence type="ECO:0000256" key="2">
    <source>
        <dbReference type="SAM" id="MobiDB-lite"/>
    </source>
</evidence>
<feature type="transmembrane region" description="Helical" evidence="3">
    <location>
        <begin position="72"/>
        <end position="97"/>
    </location>
</feature>
<dbReference type="InterPro" id="IPR001683">
    <property type="entry name" value="PX_dom"/>
</dbReference>
<dbReference type="EMBL" id="CAICTM010000373">
    <property type="protein sequence ID" value="CAB9509084.1"/>
    <property type="molecule type" value="Genomic_DNA"/>
</dbReference>
<feature type="compositionally biased region" description="Polar residues" evidence="2">
    <location>
        <begin position="1100"/>
        <end position="1110"/>
    </location>
</feature>
<dbReference type="OrthoDB" id="120967at2759"/>
<dbReference type="InterPro" id="IPR003114">
    <property type="entry name" value="Phox_assoc"/>
</dbReference>
<feature type="compositionally biased region" description="Low complexity" evidence="2">
    <location>
        <begin position="608"/>
        <end position="621"/>
    </location>
</feature>
<keyword evidence="3" id="KW-0472">Membrane</keyword>
<evidence type="ECO:0000259" key="4">
    <source>
        <dbReference type="PROSITE" id="PS50195"/>
    </source>
</evidence>
<dbReference type="Gene3D" id="1.20.58.900">
    <property type="match status" value="1"/>
</dbReference>
<evidence type="ECO:0000256" key="3">
    <source>
        <dbReference type="SAM" id="Phobius"/>
    </source>
</evidence>
<dbReference type="Pfam" id="PF02194">
    <property type="entry name" value="PXA"/>
    <property type="match status" value="1"/>
</dbReference>
<evidence type="ECO:0000313" key="6">
    <source>
        <dbReference type="EMBL" id="CAB9509084.1"/>
    </source>
</evidence>
<proteinExistence type="inferred from homology"/>
<feature type="region of interest" description="Disordered" evidence="2">
    <location>
        <begin position="485"/>
        <end position="514"/>
    </location>
</feature>
<feature type="compositionally biased region" description="Polar residues" evidence="2">
    <location>
        <begin position="1"/>
        <end position="11"/>
    </location>
</feature>
<evidence type="ECO:0000313" key="7">
    <source>
        <dbReference type="Proteomes" id="UP001153069"/>
    </source>
</evidence>
<evidence type="ECO:0000259" key="5">
    <source>
        <dbReference type="PROSITE" id="PS50826"/>
    </source>
</evidence>
<comment type="similarity">
    <text evidence="1">Belongs to the sorting nexin family.</text>
</comment>